<evidence type="ECO:0000313" key="2">
    <source>
        <dbReference type="EMBL" id="QCD86962.1"/>
    </source>
</evidence>
<organism evidence="2 3">
    <name type="scientific">Vigna unguiculata</name>
    <name type="common">Cowpea</name>
    <dbReference type="NCBI Taxonomy" id="3917"/>
    <lineage>
        <taxon>Eukaryota</taxon>
        <taxon>Viridiplantae</taxon>
        <taxon>Streptophyta</taxon>
        <taxon>Embryophyta</taxon>
        <taxon>Tracheophyta</taxon>
        <taxon>Spermatophyta</taxon>
        <taxon>Magnoliopsida</taxon>
        <taxon>eudicotyledons</taxon>
        <taxon>Gunneridae</taxon>
        <taxon>Pentapetalae</taxon>
        <taxon>rosids</taxon>
        <taxon>fabids</taxon>
        <taxon>Fabales</taxon>
        <taxon>Fabaceae</taxon>
        <taxon>Papilionoideae</taxon>
        <taxon>50 kb inversion clade</taxon>
        <taxon>NPAAA clade</taxon>
        <taxon>indigoferoid/millettioid clade</taxon>
        <taxon>Phaseoleae</taxon>
        <taxon>Vigna</taxon>
    </lineage>
</organism>
<feature type="region of interest" description="Disordered" evidence="1">
    <location>
        <begin position="105"/>
        <end position="128"/>
    </location>
</feature>
<gene>
    <name evidence="2" type="ORF">DEO72_LG3g1493</name>
</gene>
<feature type="region of interest" description="Disordered" evidence="1">
    <location>
        <begin position="30"/>
        <end position="59"/>
    </location>
</feature>
<proteinExistence type="predicted"/>
<dbReference type="Proteomes" id="UP000501690">
    <property type="component" value="Linkage Group LG3"/>
</dbReference>
<protein>
    <submittedName>
        <fullName evidence="2">Uncharacterized protein</fullName>
    </submittedName>
</protein>
<keyword evidence="3" id="KW-1185">Reference proteome</keyword>
<reference evidence="2 3" key="1">
    <citation type="submission" date="2019-04" db="EMBL/GenBank/DDBJ databases">
        <title>An improved genome assembly and genetic linkage map for asparagus bean, Vigna unguiculata ssp. sesquipedialis.</title>
        <authorList>
            <person name="Xia Q."/>
            <person name="Zhang R."/>
            <person name="Dong Y."/>
        </authorList>
    </citation>
    <scope>NUCLEOTIDE SEQUENCE [LARGE SCALE GENOMIC DNA]</scope>
    <source>
        <tissue evidence="2">Leaf</tissue>
    </source>
</reference>
<sequence length="128" mass="14622">MTRGDIQALKIQPTKWCHVIIFISPMRNPNFSSNPSRHHAGSFRRSPSTRWSSRPPQLQRTTTLQQRLYLLPHTFTIPVALQQCAPAPPCRPPLTHTTTAFLHPFSHGNHSPRRSFYSNGEQSPRICT</sequence>
<feature type="compositionally biased region" description="Low complexity" evidence="1">
    <location>
        <begin position="44"/>
        <end position="59"/>
    </location>
</feature>
<evidence type="ECO:0000256" key="1">
    <source>
        <dbReference type="SAM" id="MobiDB-lite"/>
    </source>
</evidence>
<dbReference type="EMBL" id="CP039347">
    <property type="protein sequence ID" value="QCD86962.1"/>
    <property type="molecule type" value="Genomic_DNA"/>
</dbReference>
<accession>A0A4D6LED1</accession>
<evidence type="ECO:0000313" key="3">
    <source>
        <dbReference type="Proteomes" id="UP000501690"/>
    </source>
</evidence>
<name>A0A4D6LED1_VIGUN</name>
<dbReference type="AlphaFoldDB" id="A0A4D6LED1"/>